<dbReference type="Gene3D" id="1.10.10.60">
    <property type="entry name" value="Homeodomain-like"/>
    <property type="match status" value="2"/>
</dbReference>
<dbReference type="InterPro" id="IPR053142">
    <property type="entry name" value="PchR_regulatory_protein"/>
</dbReference>
<name>A0A8T9Q6Y8_9BACT</name>
<dbReference type="AlphaFoldDB" id="A0A8T9Q6Y8"/>
<reference evidence="5" key="1">
    <citation type="submission" date="2022-04" db="EMBL/GenBank/DDBJ databases">
        <title>Hymenobacter sp. isolated from the air.</title>
        <authorList>
            <person name="Won M."/>
            <person name="Lee C.-M."/>
            <person name="Woen H.-Y."/>
            <person name="Kwon S.-W."/>
        </authorList>
    </citation>
    <scope>NUCLEOTIDE SEQUENCE</scope>
    <source>
        <strain evidence="5">5116S-3</strain>
    </source>
</reference>
<keyword evidence="2" id="KW-0238">DNA-binding</keyword>
<dbReference type="SMART" id="SM00342">
    <property type="entry name" value="HTH_ARAC"/>
    <property type="match status" value="1"/>
</dbReference>
<protein>
    <submittedName>
        <fullName evidence="5">AraC family transcriptional regulator</fullName>
    </submittedName>
</protein>
<dbReference type="PROSITE" id="PS00041">
    <property type="entry name" value="HTH_ARAC_FAMILY_1"/>
    <property type="match status" value="1"/>
</dbReference>
<dbReference type="PANTHER" id="PTHR47893:SF1">
    <property type="entry name" value="REGULATORY PROTEIN PCHR"/>
    <property type="match status" value="1"/>
</dbReference>
<dbReference type="PRINTS" id="PR00032">
    <property type="entry name" value="HTHARAC"/>
</dbReference>
<evidence type="ECO:0000256" key="2">
    <source>
        <dbReference type="ARBA" id="ARBA00023125"/>
    </source>
</evidence>
<keyword evidence="3" id="KW-0804">Transcription</keyword>
<organism evidence="5 6">
    <name type="scientific">Hymenobacter cellulosilyticus</name>
    <dbReference type="NCBI Taxonomy" id="2932248"/>
    <lineage>
        <taxon>Bacteria</taxon>
        <taxon>Pseudomonadati</taxon>
        <taxon>Bacteroidota</taxon>
        <taxon>Cytophagia</taxon>
        <taxon>Cytophagales</taxon>
        <taxon>Hymenobacteraceae</taxon>
        <taxon>Hymenobacter</taxon>
    </lineage>
</organism>
<dbReference type="EMBL" id="CP095046">
    <property type="protein sequence ID" value="UOQ71540.1"/>
    <property type="molecule type" value="Genomic_DNA"/>
</dbReference>
<evidence type="ECO:0000313" key="6">
    <source>
        <dbReference type="Proteomes" id="UP000831796"/>
    </source>
</evidence>
<evidence type="ECO:0000313" key="5">
    <source>
        <dbReference type="EMBL" id="UOQ71540.1"/>
    </source>
</evidence>
<keyword evidence="1" id="KW-0805">Transcription regulation</keyword>
<dbReference type="KEGG" id="hcu:MUN79_23455"/>
<evidence type="ECO:0000256" key="3">
    <source>
        <dbReference type="ARBA" id="ARBA00023163"/>
    </source>
</evidence>
<dbReference type="RefSeq" id="WP_244674947.1">
    <property type="nucleotide sequence ID" value="NZ_CP095046.1"/>
</dbReference>
<dbReference type="GO" id="GO:0003700">
    <property type="term" value="F:DNA-binding transcription factor activity"/>
    <property type="evidence" value="ECO:0007669"/>
    <property type="project" value="InterPro"/>
</dbReference>
<gene>
    <name evidence="5" type="ORF">MUN79_23455</name>
</gene>
<dbReference type="GO" id="GO:0043565">
    <property type="term" value="F:sequence-specific DNA binding"/>
    <property type="evidence" value="ECO:0007669"/>
    <property type="project" value="InterPro"/>
</dbReference>
<keyword evidence="6" id="KW-1185">Reference proteome</keyword>
<dbReference type="InterPro" id="IPR018062">
    <property type="entry name" value="HTH_AraC-typ_CS"/>
</dbReference>
<dbReference type="SUPFAM" id="SSF46689">
    <property type="entry name" value="Homeodomain-like"/>
    <property type="match status" value="2"/>
</dbReference>
<dbReference type="InterPro" id="IPR020449">
    <property type="entry name" value="Tscrpt_reg_AraC-type_HTH"/>
</dbReference>
<feature type="domain" description="HTH araC/xylS-type" evidence="4">
    <location>
        <begin position="222"/>
        <end position="320"/>
    </location>
</feature>
<dbReference type="PANTHER" id="PTHR47893">
    <property type="entry name" value="REGULATORY PROTEIN PCHR"/>
    <property type="match status" value="1"/>
</dbReference>
<dbReference type="Proteomes" id="UP000831796">
    <property type="component" value="Chromosome"/>
</dbReference>
<accession>A0A8T9Q6Y8</accession>
<dbReference type="InterPro" id="IPR009057">
    <property type="entry name" value="Homeodomain-like_sf"/>
</dbReference>
<evidence type="ECO:0000256" key="1">
    <source>
        <dbReference type="ARBA" id="ARBA00023015"/>
    </source>
</evidence>
<dbReference type="InterPro" id="IPR018060">
    <property type="entry name" value="HTH_AraC"/>
</dbReference>
<proteinExistence type="predicted"/>
<evidence type="ECO:0000259" key="4">
    <source>
        <dbReference type="PROSITE" id="PS01124"/>
    </source>
</evidence>
<sequence>MEPFFQFRTAEFTDNCQTTVHQHAGMLQADSTWQSANGRLTFTDHFLRGIQLTTMTGHLHQPLKLELDVERPWTAMLYQLDGQINSKACASRPLHIGHGHQNVMGDEKTKNYYTFEGQDYNCFSVHIEPEYFTDLVVGNEEWLTIHQARLDRLEPFVLLPPGTVISLKQRALIEQIMACPYGGALKKLFLEARFLDLFIEQQALLRQVQRRAAGSRDRDTLHAIREFLDTHYAEPPSLLELARLFGTNDFKLKKGFRELFGTTVFGYVAERRLSVAQQLLLLTDEPVQQVAEAVGFVNPAHFATAFRQRFGQAPSQFRRGPKHQPVELETSHWPTLLEAR</sequence>
<dbReference type="PROSITE" id="PS01124">
    <property type="entry name" value="HTH_ARAC_FAMILY_2"/>
    <property type="match status" value="1"/>
</dbReference>
<dbReference type="Pfam" id="PF12833">
    <property type="entry name" value="HTH_18"/>
    <property type="match status" value="1"/>
</dbReference>